<accession>A0A8C0L347</accession>
<dbReference type="GO" id="GO:0005524">
    <property type="term" value="F:ATP binding"/>
    <property type="evidence" value="ECO:0007669"/>
    <property type="project" value="UniProtKB-KW"/>
</dbReference>
<dbReference type="GO" id="GO:0006772">
    <property type="term" value="P:thiamine metabolic process"/>
    <property type="evidence" value="ECO:0007669"/>
    <property type="project" value="InterPro"/>
</dbReference>
<dbReference type="GO" id="GO:0030975">
    <property type="term" value="F:thiamine binding"/>
    <property type="evidence" value="ECO:0007669"/>
    <property type="project" value="InterPro"/>
</dbReference>
<dbReference type="CDD" id="cd07995">
    <property type="entry name" value="TPK"/>
    <property type="match status" value="1"/>
</dbReference>
<feature type="compositionally biased region" description="Low complexity" evidence="5">
    <location>
        <begin position="316"/>
        <end position="327"/>
    </location>
</feature>
<dbReference type="SUPFAM" id="SSF63862">
    <property type="entry name" value="Thiamin pyrophosphokinase, substrate-binding domain"/>
    <property type="match status" value="1"/>
</dbReference>
<proteinExistence type="predicted"/>
<dbReference type="Ensembl" id="ENSCAFT00020030275.1">
    <property type="protein sequence ID" value="ENSCAFP00020026205.1"/>
    <property type="gene ID" value="ENSCAFG00020020580.1"/>
</dbReference>
<dbReference type="Pfam" id="PF04265">
    <property type="entry name" value="TPK_B1_binding"/>
    <property type="match status" value="1"/>
</dbReference>
<dbReference type="GO" id="GO:0016301">
    <property type="term" value="F:kinase activity"/>
    <property type="evidence" value="ECO:0007669"/>
    <property type="project" value="UniProtKB-KW"/>
</dbReference>
<keyword evidence="2" id="KW-0547">Nucleotide-binding</keyword>
<protein>
    <submittedName>
        <fullName evidence="8">Thiamin pyrophosphokinase 1</fullName>
    </submittedName>
</protein>
<dbReference type="GO" id="GO:0004788">
    <property type="term" value="F:thiamine diphosphokinase activity"/>
    <property type="evidence" value="ECO:0007669"/>
    <property type="project" value="InterPro"/>
</dbReference>
<sequence length="410" mass="44245">MEHAFTPLEPLLPTGKLKYCLVVLNQPLDKCVRHLWSKALLRACADGGANRLYDTMEGERESFLPEFISGDFDSIRPEVKEYYAIKGCEIISTPDQDHTDFTKCLELLQKKIEEKDLQVDVIVTLGGLAGRFDQIMASVSTLFQATCITPVPIIIIQEESLIYLLQPGKHKMHVDTGMEGDWCGLIPVGQSCNHVTTTGLKWNLSQEGRGQPLAAGPEEEPLQGPAPHTRDAPSEDLPPIHAAGEKPPAEAPGEPAGFSPDPGRGSQPSGSGALHKHTVTAPPGPQPPGEGCSFPGREAKPGKRSYSPASSKQRPSSAGGLASSSSADVINSAHATHNPVPCGSGRGPCHLANLLSTLAQNSQNTDQKRTPEVTCQVRKKTRTLYRSGRSLKVRENPGEPCERRAQQRIQ</sequence>
<gene>
    <name evidence="8" type="primary">TPK1</name>
</gene>
<dbReference type="InterPro" id="IPR006282">
    <property type="entry name" value="Thi_PPkinase"/>
</dbReference>
<dbReference type="Proteomes" id="UP000694391">
    <property type="component" value="Unplaced"/>
</dbReference>
<feature type="domain" description="Thiamin pyrophosphokinase catalytic" evidence="6">
    <location>
        <begin position="33"/>
        <end position="145"/>
    </location>
</feature>
<dbReference type="InterPro" id="IPR036371">
    <property type="entry name" value="TPK_B1-bd_sf"/>
</dbReference>
<evidence type="ECO:0000256" key="3">
    <source>
        <dbReference type="ARBA" id="ARBA00022777"/>
    </source>
</evidence>
<dbReference type="FunFam" id="2.60.120.320:FF:000001">
    <property type="entry name" value="Thiamine pyrophosphokinase"/>
    <property type="match status" value="1"/>
</dbReference>
<dbReference type="Pfam" id="PF04263">
    <property type="entry name" value="TPK_catalytic"/>
    <property type="match status" value="1"/>
</dbReference>
<organism evidence="8 9">
    <name type="scientific">Canis lupus dingo</name>
    <name type="common">dingo</name>
    <dbReference type="NCBI Taxonomy" id="286419"/>
    <lineage>
        <taxon>Eukaryota</taxon>
        <taxon>Metazoa</taxon>
        <taxon>Chordata</taxon>
        <taxon>Craniata</taxon>
        <taxon>Vertebrata</taxon>
        <taxon>Euteleostomi</taxon>
        <taxon>Mammalia</taxon>
        <taxon>Eutheria</taxon>
        <taxon>Laurasiatheria</taxon>
        <taxon>Carnivora</taxon>
        <taxon>Caniformia</taxon>
        <taxon>Canidae</taxon>
        <taxon>Canis</taxon>
    </lineage>
</organism>
<evidence type="ECO:0000256" key="1">
    <source>
        <dbReference type="ARBA" id="ARBA00022679"/>
    </source>
</evidence>
<dbReference type="InterPro" id="IPR007371">
    <property type="entry name" value="TPK_catalytic"/>
</dbReference>
<keyword evidence="1" id="KW-0808">Transferase</keyword>
<keyword evidence="9" id="KW-1185">Reference proteome</keyword>
<name>A0A8C0L347_CANLU</name>
<dbReference type="PANTHER" id="PTHR13622">
    <property type="entry name" value="THIAMIN PYROPHOSPHOKINASE"/>
    <property type="match status" value="1"/>
</dbReference>
<dbReference type="Gene3D" id="2.60.120.320">
    <property type="entry name" value="Thiamin pyrophosphokinase, thiamin-binding domain"/>
    <property type="match status" value="1"/>
</dbReference>
<evidence type="ECO:0000313" key="9">
    <source>
        <dbReference type="Proteomes" id="UP000694391"/>
    </source>
</evidence>
<dbReference type="NCBIfam" id="TIGR01378">
    <property type="entry name" value="thi_PPkinase"/>
    <property type="match status" value="1"/>
</dbReference>
<evidence type="ECO:0000256" key="2">
    <source>
        <dbReference type="ARBA" id="ARBA00022741"/>
    </source>
</evidence>
<dbReference type="InterPro" id="IPR036759">
    <property type="entry name" value="TPK_catalytic_sf"/>
</dbReference>
<reference evidence="8" key="1">
    <citation type="submission" date="2025-08" db="UniProtKB">
        <authorList>
            <consortium name="Ensembl"/>
        </authorList>
    </citation>
    <scope>IDENTIFICATION</scope>
</reference>
<feature type="region of interest" description="Disordered" evidence="5">
    <location>
        <begin position="207"/>
        <end position="348"/>
    </location>
</feature>
<dbReference type="PANTHER" id="PTHR13622:SF8">
    <property type="entry name" value="THIAMIN PYROPHOSPHOKINASE 1"/>
    <property type="match status" value="1"/>
</dbReference>
<feature type="compositionally biased region" description="Basic and acidic residues" evidence="5">
    <location>
        <begin position="392"/>
        <end position="410"/>
    </location>
</feature>
<feature type="region of interest" description="Disordered" evidence="5">
    <location>
        <begin position="386"/>
        <end position="410"/>
    </location>
</feature>
<dbReference type="GO" id="GO:0009229">
    <property type="term" value="P:thiamine diphosphate biosynthetic process"/>
    <property type="evidence" value="ECO:0007669"/>
    <property type="project" value="InterPro"/>
</dbReference>
<evidence type="ECO:0000259" key="6">
    <source>
        <dbReference type="Pfam" id="PF04263"/>
    </source>
</evidence>
<dbReference type="SUPFAM" id="SSF63999">
    <property type="entry name" value="Thiamin pyrophosphokinase, catalytic domain"/>
    <property type="match status" value="1"/>
</dbReference>
<evidence type="ECO:0000313" key="8">
    <source>
        <dbReference type="Ensembl" id="ENSCAFP00020026205.1"/>
    </source>
</evidence>
<evidence type="ECO:0000259" key="7">
    <source>
        <dbReference type="Pfam" id="PF04265"/>
    </source>
</evidence>
<evidence type="ECO:0000256" key="5">
    <source>
        <dbReference type="SAM" id="MobiDB-lite"/>
    </source>
</evidence>
<feature type="domain" description="Thiamin pyrophosphokinase thiamin-binding" evidence="7">
    <location>
        <begin position="169"/>
        <end position="206"/>
    </location>
</feature>
<keyword evidence="3" id="KW-0418">Kinase</keyword>
<dbReference type="Gene3D" id="3.40.50.10240">
    <property type="entry name" value="Thiamin pyrophosphokinase, catalytic domain"/>
    <property type="match status" value="1"/>
</dbReference>
<evidence type="ECO:0000256" key="4">
    <source>
        <dbReference type="ARBA" id="ARBA00022840"/>
    </source>
</evidence>
<dbReference type="FunFam" id="3.40.50.10240:FF:000004">
    <property type="entry name" value="Thiamin pyrophosphokinase 1"/>
    <property type="match status" value="1"/>
</dbReference>
<reference evidence="8" key="2">
    <citation type="submission" date="2025-09" db="UniProtKB">
        <authorList>
            <consortium name="Ensembl"/>
        </authorList>
    </citation>
    <scope>IDENTIFICATION</scope>
</reference>
<dbReference type="AlphaFoldDB" id="A0A8C0L347"/>
<keyword evidence="4" id="KW-0067">ATP-binding</keyword>
<dbReference type="InterPro" id="IPR007373">
    <property type="entry name" value="Thiamin_PyroPKinase_B1-bd"/>
</dbReference>
<dbReference type="GeneTree" id="ENSGT00390000016016"/>